<dbReference type="STRING" id="1605367.AFM12_06480"/>
<name>A0A0P7C120_9BACT</name>
<gene>
    <name evidence="3" type="ORF">AFM12_06480</name>
</gene>
<keyword evidence="1" id="KW-1133">Transmembrane helix</keyword>
<protein>
    <recommendedName>
        <fullName evidence="2">Mce/MlaD domain-containing protein</fullName>
    </recommendedName>
</protein>
<dbReference type="AlphaFoldDB" id="A0A0P7C120"/>
<reference evidence="3 4" key="1">
    <citation type="submission" date="2015-07" db="EMBL/GenBank/DDBJ databases">
        <title>The draft genome sequence of Leadbetterella sp. JN14-9.</title>
        <authorList>
            <person name="Liu Y."/>
            <person name="Du J."/>
            <person name="Shao Z."/>
        </authorList>
    </citation>
    <scope>NUCLEOTIDE SEQUENCE [LARGE SCALE GENOMIC DNA]</scope>
    <source>
        <strain evidence="3 4">JN14-9</strain>
    </source>
</reference>
<dbReference type="PANTHER" id="PTHR33371:SF4">
    <property type="entry name" value="INTERMEMBRANE PHOSPHOLIPID TRANSPORT SYSTEM BINDING PROTEIN MLAD"/>
    <property type="match status" value="1"/>
</dbReference>
<feature type="transmembrane region" description="Helical" evidence="1">
    <location>
        <begin position="12"/>
        <end position="29"/>
    </location>
</feature>
<dbReference type="OrthoDB" id="9771725at2"/>
<evidence type="ECO:0000256" key="1">
    <source>
        <dbReference type="SAM" id="Phobius"/>
    </source>
</evidence>
<organism evidence="3 4">
    <name type="scientific">Jiulongibacter sediminis</name>
    <dbReference type="NCBI Taxonomy" id="1605367"/>
    <lineage>
        <taxon>Bacteria</taxon>
        <taxon>Pseudomonadati</taxon>
        <taxon>Bacteroidota</taxon>
        <taxon>Cytophagia</taxon>
        <taxon>Cytophagales</taxon>
        <taxon>Leadbetterellaceae</taxon>
        <taxon>Jiulongibacter</taxon>
    </lineage>
</organism>
<keyword evidence="4" id="KW-1185">Reference proteome</keyword>
<dbReference type="RefSeq" id="WP_055145553.1">
    <property type="nucleotide sequence ID" value="NZ_JXSZ01000006.1"/>
</dbReference>
<comment type="caution">
    <text evidence="3">The sequence shown here is derived from an EMBL/GenBank/DDBJ whole genome shotgun (WGS) entry which is preliminary data.</text>
</comment>
<evidence type="ECO:0000313" key="3">
    <source>
        <dbReference type="EMBL" id="KPM48296.1"/>
    </source>
</evidence>
<evidence type="ECO:0000313" key="4">
    <source>
        <dbReference type="Proteomes" id="UP000050454"/>
    </source>
</evidence>
<accession>A0A0P7C120</accession>
<dbReference type="InterPro" id="IPR003399">
    <property type="entry name" value="Mce/MlaD"/>
</dbReference>
<keyword evidence="1" id="KW-0812">Transmembrane</keyword>
<sequence length="340" mass="37333">METAKRNAKVGLFMIIGLVIFGAGVLLISNMRKIFTKKIEAFAVFQDVSGLTKGNNVLFSGVKVGTVEDLEFVPNEGVKVTFLIEQKSQKYIYKDADLKIGSDGLIGNPLLVISGGSASAGAIENNHQFKISKEDTQQDMLATLQENNKNILAITEDLKSLIGGIEEGQGNLGKLIKDESLYKQIDQTLGQLRVSSYAINEMSKNLNQFSSTLTNPEYLPYQLSHDNSIMPALQNTVSNLEKGSSSLQSTAQKADKLVANVNQDLSQILSSDSSALGVLLHDPEMADYMKSTLVNVESGTEKLDDNLEALKHSIFFRGYFRKKEKARKEAEDRARLTSVQ</sequence>
<dbReference type="EMBL" id="LGTQ01000006">
    <property type="protein sequence ID" value="KPM48296.1"/>
    <property type="molecule type" value="Genomic_DNA"/>
</dbReference>
<feature type="domain" description="Mce/MlaD" evidence="2">
    <location>
        <begin position="40"/>
        <end position="114"/>
    </location>
</feature>
<dbReference type="InterPro" id="IPR052336">
    <property type="entry name" value="MlaD_Phospholipid_Transporter"/>
</dbReference>
<dbReference type="Proteomes" id="UP000050454">
    <property type="component" value="Unassembled WGS sequence"/>
</dbReference>
<dbReference type="PANTHER" id="PTHR33371">
    <property type="entry name" value="INTERMEMBRANE PHOSPHOLIPID TRANSPORT SYSTEM BINDING PROTEIN MLAD-RELATED"/>
    <property type="match status" value="1"/>
</dbReference>
<proteinExistence type="predicted"/>
<keyword evidence="1" id="KW-0472">Membrane</keyword>
<evidence type="ECO:0000259" key="2">
    <source>
        <dbReference type="Pfam" id="PF02470"/>
    </source>
</evidence>
<dbReference type="Pfam" id="PF02470">
    <property type="entry name" value="MlaD"/>
    <property type="match status" value="1"/>
</dbReference>